<dbReference type="InterPro" id="IPR029052">
    <property type="entry name" value="Metallo-depent_PP-like"/>
</dbReference>
<reference evidence="5" key="3">
    <citation type="submission" date="2025-04" db="UniProtKB">
        <authorList>
            <consortium name="RefSeq"/>
        </authorList>
    </citation>
    <scope>IDENTIFICATION</scope>
    <source>
        <strain evidence="5">CBS 781.70</strain>
    </source>
</reference>
<gene>
    <name evidence="3 5" type="ORF">P152DRAFT_505431</name>
</gene>
<proteinExistence type="inferred from homology"/>
<evidence type="ECO:0000259" key="2">
    <source>
        <dbReference type="SMART" id="SM00854"/>
    </source>
</evidence>
<evidence type="ECO:0000313" key="4">
    <source>
        <dbReference type="Proteomes" id="UP000504638"/>
    </source>
</evidence>
<keyword evidence="4" id="KW-1185">Reference proteome</keyword>
<reference evidence="3 5" key="1">
    <citation type="submission" date="2020-01" db="EMBL/GenBank/DDBJ databases">
        <authorList>
            <consortium name="DOE Joint Genome Institute"/>
            <person name="Haridas S."/>
            <person name="Albert R."/>
            <person name="Binder M."/>
            <person name="Bloem J."/>
            <person name="Labutti K."/>
            <person name="Salamov A."/>
            <person name="Andreopoulos B."/>
            <person name="Baker S.E."/>
            <person name="Barry K."/>
            <person name="Bills G."/>
            <person name="Bluhm B.H."/>
            <person name="Cannon C."/>
            <person name="Castanera R."/>
            <person name="Culley D.E."/>
            <person name="Daum C."/>
            <person name="Ezra D."/>
            <person name="Gonzalez J.B."/>
            <person name="Henrissat B."/>
            <person name="Kuo A."/>
            <person name="Liang C."/>
            <person name="Lipzen A."/>
            <person name="Lutzoni F."/>
            <person name="Magnuson J."/>
            <person name="Mondo S."/>
            <person name="Nolan M."/>
            <person name="Ohm R."/>
            <person name="Pangilinan J."/>
            <person name="Park H.-J."/>
            <person name="Ramirez L."/>
            <person name="Alfaro M."/>
            <person name="Sun H."/>
            <person name="Tritt A."/>
            <person name="Yoshinaga Y."/>
            <person name="Zwiers L.-H."/>
            <person name="Turgeon B.G."/>
            <person name="Goodwin S.B."/>
            <person name="Spatafora J.W."/>
            <person name="Crous P.W."/>
            <person name="Grigoriev I.V."/>
        </authorList>
    </citation>
    <scope>NUCLEOTIDE SEQUENCE</scope>
    <source>
        <strain evidence="3 5">CBS 781.70</strain>
    </source>
</reference>
<dbReference type="GeneID" id="54423004"/>
<organism evidence="3">
    <name type="scientific">Eremomyces bilateralis CBS 781.70</name>
    <dbReference type="NCBI Taxonomy" id="1392243"/>
    <lineage>
        <taxon>Eukaryota</taxon>
        <taxon>Fungi</taxon>
        <taxon>Dikarya</taxon>
        <taxon>Ascomycota</taxon>
        <taxon>Pezizomycotina</taxon>
        <taxon>Dothideomycetes</taxon>
        <taxon>Dothideomycetes incertae sedis</taxon>
        <taxon>Eremomycetales</taxon>
        <taxon>Eremomycetaceae</taxon>
        <taxon>Eremomyces</taxon>
    </lineage>
</organism>
<dbReference type="InterPro" id="IPR019079">
    <property type="entry name" value="Capsule_synth_CapA"/>
</dbReference>
<evidence type="ECO:0000313" key="5">
    <source>
        <dbReference type="RefSeq" id="XP_033537176.1"/>
    </source>
</evidence>
<sequence>MSHPPEFHLTFLGDVMLGRLIDQLLPHPLPPSPSTLPISTAITRSPSLTPYPLTAPFSTTLPLLLSSALLLLNLETAATTHPVPWPSKTFAYRTHPAHIAALAAAHVDYAGLANNHVLDFREPGLRETIAAVEGTGISYAGARQSVEEEWTPAVLRVPREEGSEGGDGPFFVHVWAATDHPSEWEDTGLVHMIDYTAATRARLKALLTAPRADAPPPDLVVFSVHWGPNYRWTPAAEVRGLARFLIDECGVDVVHGHSSHHVQGVKVYKRRLVLFGCGDFVDDYAVDGGWRNDLGAVWRVVVEGSKEDKGREGRGKGLVVKKLEVFPTAIRRFRAERLGPEEADHEWVTEKIRGLSGELGTTVEEGTGEEGQLVVNVNEA</sequence>
<dbReference type="OrthoDB" id="189619at2759"/>
<dbReference type="CDD" id="cd07381">
    <property type="entry name" value="MPP_CapA"/>
    <property type="match status" value="1"/>
</dbReference>
<dbReference type="PANTHER" id="PTHR33393">
    <property type="entry name" value="POLYGLUTAMINE SYNTHESIS ACCESSORY PROTEIN RV0574C-RELATED"/>
    <property type="match status" value="1"/>
</dbReference>
<dbReference type="AlphaFoldDB" id="A0A6G1GBS9"/>
<dbReference type="RefSeq" id="XP_033537176.1">
    <property type="nucleotide sequence ID" value="XM_033682434.1"/>
</dbReference>
<feature type="domain" description="Capsule synthesis protein CapA" evidence="2">
    <location>
        <begin position="8"/>
        <end position="284"/>
    </location>
</feature>
<dbReference type="InterPro" id="IPR052169">
    <property type="entry name" value="CW_Biosynth-Accessory"/>
</dbReference>
<protein>
    <recommendedName>
        <fullName evidence="2">Capsule synthesis protein CapA domain-containing protein</fullName>
    </recommendedName>
</protein>
<dbReference type="Proteomes" id="UP000504638">
    <property type="component" value="Unplaced"/>
</dbReference>
<dbReference type="PANTHER" id="PTHR33393:SF11">
    <property type="entry name" value="POLYGLUTAMINE SYNTHESIS ACCESSORY PROTEIN RV0574C-RELATED"/>
    <property type="match status" value="1"/>
</dbReference>
<dbReference type="SMART" id="SM00854">
    <property type="entry name" value="PGA_cap"/>
    <property type="match status" value="1"/>
</dbReference>
<dbReference type="EMBL" id="ML975151">
    <property type="protein sequence ID" value="KAF1815545.1"/>
    <property type="molecule type" value="Genomic_DNA"/>
</dbReference>
<evidence type="ECO:0000313" key="3">
    <source>
        <dbReference type="EMBL" id="KAF1815545.1"/>
    </source>
</evidence>
<evidence type="ECO:0000256" key="1">
    <source>
        <dbReference type="ARBA" id="ARBA00005662"/>
    </source>
</evidence>
<comment type="similarity">
    <text evidence="1">Belongs to the CapA family.</text>
</comment>
<dbReference type="SUPFAM" id="SSF56300">
    <property type="entry name" value="Metallo-dependent phosphatases"/>
    <property type="match status" value="1"/>
</dbReference>
<name>A0A6G1GBS9_9PEZI</name>
<dbReference type="Gene3D" id="3.60.21.10">
    <property type="match status" value="1"/>
</dbReference>
<dbReference type="Pfam" id="PF09587">
    <property type="entry name" value="PGA_cap"/>
    <property type="match status" value="1"/>
</dbReference>
<reference evidence="5" key="2">
    <citation type="submission" date="2020-04" db="EMBL/GenBank/DDBJ databases">
        <authorList>
            <consortium name="NCBI Genome Project"/>
        </authorList>
    </citation>
    <scope>NUCLEOTIDE SEQUENCE</scope>
    <source>
        <strain evidence="5">CBS 781.70</strain>
    </source>
</reference>
<accession>A0A6G1GBS9</accession>